<dbReference type="SUPFAM" id="SSF75217">
    <property type="entry name" value="alpha/beta knot"/>
    <property type="match status" value="1"/>
</dbReference>
<dbReference type="GO" id="GO:0008175">
    <property type="term" value="F:tRNA methyltransferase activity"/>
    <property type="evidence" value="ECO:0007669"/>
    <property type="project" value="InterPro"/>
</dbReference>
<dbReference type="NCBIfam" id="NF002560">
    <property type="entry name" value="PRK02135.1"/>
    <property type="match status" value="1"/>
</dbReference>
<dbReference type="HAMAP" id="MF_00587">
    <property type="entry name" value="tRNA_methyltr_TrmY"/>
    <property type="match status" value="1"/>
</dbReference>
<keyword evidence="3" id="KW-0808">Transferase</keyword>
<dbReference type="InterPro" id="IPR029026">
    <property type="entry name" value="tRNA_m1G_MTases_N"/>
</dbReference>
<name>A0A0W8FJW1_9ZZZZ</name>
<organism evidence="5">
    <name type="scientific">hydrocarbon metagenome</name>
    <dbReference type="NCBI Taxonomy" id="938273"/>
    <lineage>
        <taxon>unclassified sequences</taxon>
        <taxon>metagenomes</taxon>
        <taxon>ecological metagenomes</taxon>
    </lineage>
</organism>
<dbReference type="Pfam" id="PF04013">
    <property type="entry name" value="Methyltrn_RNA_2"/>
    <property type="match status" value="1"/>
</dbReference>
<dbReference type="PANTHER" id="PTHR40703:SF1">
    <property type="entry name" value="TRNA (PSEUDOURIDINE(54)-N(1))-METHYLTRANSFERASE"/>
    <property type="match status" value="1"/>
</dbReference>
<dbReference type="InterPro" id="IPR029028">
    <property type="entry name" value="Alpha/beta_knot_MTases"/>
</dbReference>
<dbReference type="GO" id="GO:0008757">
    <property type="term" value="F:S-adenosylmethionine-dependent methyltransferase activity"/>
    <property type="evidence" value="ECO:0007669"/>
    <property type="project" value="TreeGrafter"/>
</dbReference>
<evidence type="ECO:0000256" key="4">
    <source>
        <dbReference type="ARBA" id="ARBA00022691"/>
    </source>
</evidence>
<dbReference type="GO" id="GO:0030488">
    <property type="term" value="P:tRNA methylation"/>
    <property type="evidence" value="ECO:0007669"/>
    <property type="project" value="TreeGrafter"/>
</dbReference>
<evidence type="ECO:0000256" key="3">
    <source>
        <dbReference type="ARBA" id="ARBA00022679"/>
    </source>
</evidence>
<evidence type="ECO:0000256" key="1">
    <source>
        <dbReference type="ARBA" id="ARBA00022490"/>
    </source>
</evidence>
<gene>
    <name evidence="5" type="ORF">ASZ90_009319</name>
</gene>
<keyword evidence="2" id="KW-0489">Methyltransferase</keyword>
<evidence type="ECO:0000256" key="2">
    <source>
        <dbReference type="ARBA" id="ARBA00022603"/>
    </source>
</evidence>
<accession>A0A0W8FJW1</accession>
<evidence type="ECO:0000313" key="5">
    <source>
        <dbReference type="EMBL" id="KUG20946.1"/>
    </source>
</evidence>
<protein>
    <submittedName>
        <fullName evidence="5">Uncharacterized protein</fullName>
    </submittedName>
</protein>
<proteinExistence type="inferred from homology"/>
<dbReference type="AlphaFoldDB" id="A0A0W8FJW1"/>
<dbReference type="EMBL" id="LNQE01001125">
    <property type="protein sequence ID" value="KUG20946.1"/>
    <property type="molecule type" value="Genomic_DNA"/>
</dbReference>
<dbReference type="InterPro" id="IPR007158">
    <property type="entry name" value="TrmY"/>
</dbReference>
<dbReference type="CDD" id="cd18087">
    <property type="entry name" value="TrmY-like"/>
    <property type="match status" value="1"/>
</dbReference>
<reference evidence="5" key="1">
    <citation type="journal article" date="2015" name="Proc. Natl. Acad. Sci. U.S.A.">
        <title>Networks of energetic and metabolic interactions define dynamics in microbial communities.</title>
        <authorList>
            <person name="Embree M."/>
            <person name="Liu J.K."/>
            <person name="Al-Bassam M.M."/>
            <person name="Zengler K."/>
        </authorList>
    </citation>
    <scope>NUCLEOTIDE SEQUENCE</scope>
</reference>
<dbReference type="PANTHER" id="PTHR40703">
    <property type="entry name" value="TRNA (PSEUDOURIDINE(54)-N(1))-METHYLTRANSFERASE"/>
    <property type="match status" value="1"/>
</dbReference>
<keyword evidence="1" id="KW-0963">Cytoplasm</keyword>
<sequence length="192" mass="20642">MRRFAVVGHRAATAGDFSLNDLPGSAGRMDILCRCAAASLFLSHGLRRDAECYLVLCGEPAPPKTVLFRGGEVRSLSPDERSVGGMIKSALAIPCGALFRESAPGIYVRRGGLERLLAEVSIAVLEEDGSDVRAAPSLPEGFLLSDHENFSPEECALIEGLPRFSLGPRSLHADHAIAVLQNELDRRECGWT</sequence>
<dbReference type="Gene3D" id="3.40.1280.10">
    <property type="match status" value="1"/>
</dbReference>
<comment type="caution">
    <text evidence="5">The sequence shown here is derived from an EMBL/GenBank/DDBJ whole genome shotgun (WGS) entry which is preliminary data.</text>
</comment>
<keyword evidence="4" id="KW-0949">S-adenosyl-L-methionine</keyword>